<dbReference type="PROSITE" id="PS50097">
    <property type="entry name" value="BTB"/>
    <property type="match status" value="1"/>
</dbReference>
<dbReference type="InterPro" id="IPR044513">
    <property type="entry name" value="BT1/2/3/4/5"/>
</dbReference>
<dbReference type="InterPro" id="IPR000210">
    <property type="entry name" value="BTB/POZ_dom"/>
</dbReference>
<reference evidence="5" key="1">
    <citation type="journal article" date="2017" name="Nat. Commun.">
        <title>The asparagus genome sheds light on the origin and evolution of a young Y chromosome.</title>
        <authorList>
            <person name="Harkess A."/>
            <person name="Zhou J."/>
            <person name="Xu C."/>
            <person name="Bowers J.E."/>
            <person name="Van der Hulst R."/>
            <person name="Ayyampalayam S."/>
            <person name="Mercati F."/>
            <person name="Riccardi P."/>
            <person name="McKain M.R."/>
            <person name="Kakrana A."/>
            <person name="Tang H."/>
            <person name="Ray J."/>
            <person name="Groenendijk J."/>
            <person name="Arikit S."/>
            <person name="Mathioni S.M."/>
            <person name="Nakano M."/>
            <person name="Shan H."/>
            <person name="Telgmann-Rauber A."/>
            <person name="Kanno A."/>
            <person name="Yue Z."/>
            <person name="Chen H."/>
            <person name="Li W."/>
            <person name="Chen Y."/>
            <person name="Xu X."/>
            <person name="Zhang Y."/>
            <person name="Luo S."/>
            <person name="Chen H."/>
            <person name="Gao J."/>
            <person name="Mao Z."/>
            <person name="Pires J.C."/>
            <person name="Luo M."/>
            <person name="Kudrna D."/>
            <person name="Wing R.A."/>
            <person name="Meyers B.C."/>
            <person name="Yi K."/>
            <person name="Kong H."/>
            <person name="Lavrijsen P."/>
            <person name="Sunseri F."/>
            <person name="Falavigna A."/>
            <person name="Ye Y."/>
            <person name="Leebens-Mack J.H."/>
            <person name="Chen G."/>
        </authorList>
    </citation>
    <scope>NUCLEOTIDE SEQUENCE [LARGE SCALE GENOMIC DNA]</scope>
    <source>
        <strain evidence="5">cv. DH0086</strain>
    </source>
</reference>
<evidence type="ECO:0000313" key="5">
    <source>
        <dbReference type="Proteomes" id="UP000243459"/>
    </source>
</evidence>
<feature type="domain" description="BTB" evidence="3">
    <location>
        <begin position="24"/>
        <end position="87"/>
    </location>
</feature>
<dbReference type="PANTHER" id="PTHR46287">
    <property type="entry name" value="BTB/POZ AND TAZ DOMAIN-CONTAINING PROTEIN 3-RELATED"/>
    <property type="match status" value="1"/>
</dbReference>
<dbReference type="GO" id="GO:0006355">
    <property type="term" value="P:regulation of DNA-templated transcription"/>
    <property type="evidence" value="ECO:0007669"/>
    <property type="project" value="UniProtKB-ARBA"/>
</dbReference>
<evidence type="ECO:0000256" key="1">
    <source>
        <dbReference type="ARBA" id="ARBA00004906"/>
    </source>
</evidence>
<dbReference type="InterPro" id="IPR011333">
    <property type="entry name" value="SKP1/BTB/POZ_sf"/>
</dbReference>
<dbReference type="GO" id="GO:0005516">
    <property type="term" value="F:calmodulin binding"/>
    <property type="evidence" value="ECO:0007669"/>
    <property type="project" value="UniProtKB-ARBA"/>
</dbReference>
<comment type="pathway">
    <text evidence="1">Protein modification; protein ubiquitination.</text>
</comment>
<organism evidence="4 5">
    <name type="scientific">Asparagus officinalis</name>
    <name type="common">Garden asparagus</name>
    <dbReference type="NCBI Taxonomy" id="4686"/>
    <lineage>
        <taxon>Eukaryota</taxon>
        <taxon>Viridiplantae</taxon>
        <taxon>Streptophyta</taxon>
        <taxon>Embryophyta</taxon>
        <taxon>Tracheophyta</taxon>
        <taxon>Spermatophyta</taxon>
        <taxon>Magnoliopsida</taxon>
        <taxon>Liliopsida</taxon>
        <taxon>Asparagales</taxon>
        <taxon>Asparagaceae</taxon>
        <taxon>Asparagoideae</taxon>
        <taxon>Asparagus</taxon>
    </lineage>
</organism>
<dbReference type="FunFam" id="1.25.40.420:FF:000012">
    <property type="entry name" value="BTB/POZ and TAZ domain-containing protein 2"/>
    <property type="match status" value="1"/>
</dbReference>
<evidence type="ECO:0000259" key="3">
    <source>
        <dbReference type="PROSITE" id="PS50097"/>
    </source>
</evidence>
<dbReference type="EMBL" id="CM007389">
    <property type="protein sequence ID" value="ONK58182.1"/>
    <property type="molecule type" value="Genomic_DNA"/>
</dbReference>
<protein>
    <recommendedName>
        <fullName evidence="3">BTB domain-containing protein</fullName>
    </recommendedName>
</protein>
<name>A0A5P1E6B9_ASPOF</name>
<dbReference type="Pfam" id="PF00651">
    <property type="entry name" value="BTB"/>
    <property type="match status" value="1"/>
</dbReference>
<dbReference type="GO" id="GO:0009751">
    <property type="term" value="P:response to salicylic acid"/>
    <property type="evidence" value="ECO:0007669"/>
    <property type="project" value="UniProtKB-ARBA"/>
</dbReference>
<dbReference type="Gene3D" id="3.30.710.10">
    <property type="entry name" value="Potassium Channel Kv1.1, Chain A"/>
    <property type="match status" value="1"/>
</dbReference>
<dbReference type="GO" id="GO:0009725">
    <property type="term" value="P:response to hormone"/>
    <property type="evidence" value="ECO:0007669"/>
    <property type="project" value="UniProtKB-ARBA"/>
</dbReference>
<dbReference type="Proteomes" id="UP000243459">
    <property type="component" value="Chromosome 9"/>
</dbReference>
<sequence length="294" mass="33454">MRIYSDSDGFHRFHEAGKGHAPAADLQIVTSDGHRIAAHSNVIASASPVLENTVYKRRKNWSSERVIHILGVRSNVVFAFLQFIYSSFSTALSSAEAKETMEKYGIQLLVLAHKYRIDWLKKACEAEIIRNLKPESAVDILQIARLCDSPRLCQRCFTLISNEFPSVQKSDAWRFVHLNDPRLEIEILQFVEQSEQRRKRWRRARSDREMYEQLSEAMECLRHICIEGCSNVGPHDRSPPRRGEAGGAVREVRVLRGAAAAHSALCYVQHQEELRWLFALQTDEAAVSAALVVV</sequence>
<keyword evidence="5" id="KW-1185">Reference proteome</keyword>
<dbReference type="GO" id="GO:0005634">
    <property type="term" value="C:nucleus"/>
    <property type="evidence" value="ECO:0007669"/>
    <property type="project" value="TreeGrafter"/>
</dbReference>
<dbReference type="GO" id="GO:0042542">
    <property type="term" value="P:response to hydrogen peroxide"/>
    <property type="evidence" value="ECO:0007669"/>
    <property type="project" value="UniProtKB-ARBA"/>
</dbReference>
<dbReference type="AlphaFoldDB" id="A0A5P1E6B9"/>
<evidence type="ECO:0000256" key="2">
    <source>
        <dbReference type="ARBA" id="ARBA00022723"/>
    </source>
</evidence>
<proteinExistence type="predicted"/>
<gene>
    <name evidence="4" type="ORF">A4U43_C09F9180</name>
</gene>
<dbReference type="Gene3D" id="1.25.40.420">
    <property type="match status" value="1"/>
</dbReference>
<dbReference type="Gramene" id="ONK58182">
    <property type="protein sequence ID" value="ONK58182"/>
    <property type="gene ID" value="A4U43_C09F9180"/>
</dbReference>
<dbReference type="CDD" id="cd14733">
    <property type="entry name" value="BACK"/>
    <property type="match status" value="1"/>
</dbReference>
<dbReference type="PANTHER" id="PTHR46287:SF5">
    <property type="entry name" value="OS02G0596700 PROTEIN"/>
    <property type="match status" value="1"/>
</dbReference>
<dbReference type="SUPFAM" id="SSF54695">
    <property type="entry name" value="POZ domain"/>
    <property type="match status" value="1"/>
</dbReference>
<dbReference type="GO" id="GO:0046872">
    <property type="term" value="F:metal ion binding"/>
    <property type="evidence" value="ECO:0007669"/>
    <property type="project" value="UniProtKB-KW"/>
</dbReference>
<evidence type="ECO:0000313" key="4">
    <source>
        <dbReference type="EMBL" id="ONK58182.1"/>
    </source>
</evidence>
<keyword evidence="2" id="KW-0479">Metal-binding</keyword>
<accession>A0A5P1E6B9</accession>
<dbReference type="SMART" id="SM00225">
    <property type="entry name" value="BTB"/>
    <property type="match status" value="1"/>
</dbReference>